<feature type="region of interest" description="Disordered" evidence="12">
    <location>
        <begin position="309"/>
        <end position="328"/>
    </location>
</feature>
<dbReference type="GO" id="GO:0005886">
    <property type="term" value="C:plasma membrane"/>
    <property type="evidence" value="ECO:0007669"/>
    <property type="project" value="UniProtKB-SubCell"/>
</dbReference>
<dbReference type="GO" id="GO:0004930">
    <property type="term" value="F:G protein-coupled receptor activity"/>
    <property type="evidence" value="ECO:0007669"/>
    <property type="project" value="UniProtKB-KW"/>
</dbReference>
<dbReference type="PANTHER" id="PTHR24248:SF174">
    <property type="entry name" value="TYRAMINE_OCTOPAMINE RECEPTOR"/>
    <property type="match status" value="1"/>
</dbReference>
<sequence>MEASFLSLRADENESDSSVNVLVDRQVCSVEEVVQIKLEDPLIIVSVIICVIINVAVIAGNILVIVAVFFSSKLRTITNFFIVSLAVSDLLLGVAILPYSLPLHVHFTRNKPSLTLLFQVFDVWIFGEVWCMGWLVIDVWLSTASILNLCAISVDRYLAVTRPVRYRSIMTSRKAKLMIAAVWIASFIICFPPLLGWNNQGSLIIQDKLPLENFHATCYNVGRQCALFDEKAYVIYSALGSFYIPMSVMLFFYWRIYLVASRTTSALKRGYKTKKSSKGPEERLTLRIHRGYMCDDTVASTSLVSYPAAHHNSSTKSNKSLNSLSTSPRTRTGILKQSFDDSCLHANCTELKSLTDGQPRRKMPVTVYRSQRLTASMAMNPQQIERERSPSNQSNMSQNSVSSGSSAKDTRNKLAANRFSRRTNTGKWHTRRFLAETKAAKTVGIIVGGFIICWFPFFTVYLLRAFYKDQIPEIVLTIFYWLGYFNSAVNPVIYGLFSRDFRRAFKNIVCKCRFREETGVTSLIRQIHLPNLFEEDIANNEDIAKPHSDEN</sequence>
<evidence type="ECO:0000256" key="7">
    <source>
        <dbReference type="ARBA" id="ARBA00023136"/>
    </source>
</evidence>
<dbReference type="VEuPathDB" id="VectorBase:LDEU000983"/>
<feature type="transmembrane region" description="Helical" evidence="13">
    <location>
        <begin position="442"/>
        <end position="466"/>
    </location>
</feature>
<reference evidence="15 16" key="1">
    <citation type="journal article" date="2018" name="Gigascience">
        <title>Genomes of trombidid mites reveal novel predicted allergens and laterally-transferred genes associated with secondary metabolism.</title>
        <authorList>
            <person name="Dong X."/>
            <person name="Chaisiri K."/>
            <person name="Xia D."/>
            <person name="Armstrong S.D."/>
            <person name="Fang Y."/>
            <person name="Donnelly M.J."/>
            <person name="Kadowaki T."/>
            <person name="McGarry J.W."/>
            <person name="Darby A.C."/>
            <person name="Makepeace B.L."/>
        </authorList>
    </citation>
    <scope>NUCLEOTIDE SEQUENCE [LARGE SCALE GENOMIC DNA]</scope>
    <source>
        <strain evidence="15">UoL-UT</strain>
    </source>
</reference>
<dbReference type="Pfam" id="PF00001">
    <property type="entry name" value="7tm_1"/>
    <property type="match status" value="1"/>
</dbReference>
<keyword evidence="10 11" id="KW-0807">Transducer</keyword>
<evidence type="ECO:0000256" key="9">
    <source>
        <dbReference type="ARBA" id="ARBA00023180"/>
    </source>
</evidence>
<feature type="domain" description="G-protein coupled receptors family 1 profile" evidence="14">
    <location>
        <begin position="60"/>
        <end position="494"/>
    </location>
</feature>
<feature type="transmembrane region" description="Helical" evidence="13">
    <location>
        <begin position="175"/>
        <end position="195"/>
    </location>
</feature>
<dbReference type="InterPro" id="IPR017452">
    <property type="entry name" value="GPCR_Rhodpsn_7TM"/>
</dbReference>
<dbReference type="EMBL" id="NCKV01000283">
    <property type="protein sequence ID" value="RWS31057.1"/>
    <property type="molecule type" value="Genomic_DNA"/>
</dbReference>
<comment type="caution">
    <text evidence="15">The sequence shown here is derived from an EMBL/GenBank/DDBJ whole genome shotgun (WGS) entry which is preliminary data.</text>
</comment>
<dbReference type="PRINTS" id="PR00237">
    <property type="entry name" value="GPCRRHODOPSN"/>
</dbReference>
<dbReference type="SUPFAM" id="SSF81321">
    <property type="entry name" value="Family A G protein-coupled receptor-like"/>
    <property type="match status" value="1"/>
</dbReference>
<keyword evidence="16" id="KW-1185">Reference proteome</keyword>
<organism evidence="15 16">
    <name type="scientific">Leptotrombidium deliense</name>
    <dbReference type="NCBI Taxonomy" id="299467"/>
    <lineage>
        <taxon>Eukaryota</taxon>
        <taxon>Metazoa</taxon>
        <taxon>Ecdysozoa</taxon>
        <taxon>Arthropoda</taxon>
        <taxon>Chelicerata</taxon>
        <taxon>Arachnida</taxon>
        <taxon>Acari</taxon>
        <taxon>Acariformes</taxon>
        <taxon>Trombidiformes</taxon>
        <taxon>Prostigmata</taxon>
        <taxon>Anystina</taxon>
        <taxon>Parasitengona</taxon>
        <taxon>Trombiculoidea</taxon>
        <taxon>Trombiculidae</taxon>
        <taxon>Leptotrombidium</taxon>
    </lineage>
</organism>
<evidence type="ECO:0000256" key="2">
    <source>
        <dbReference type="ARBA" id="ARBA00010663"/>
    </source>
</evidence>
<name>A0A443SU69_9ACAR</name>
<dbReference type="SMART" id="SM01381">
    <property type="entry name" value="7TM_GPCR_Srsx"/>
    <property type="match status" value="1"/>
</dbReference>
<comment type="subcellular location">
    <subcellularLocation>
        <location evidence="1">Cell membrane</location>
        <topology evidence="1">Multi-pass membrane protein</topology>
    </subcellularLocation>
</comment>
<dbReference type="CDD" id="cd15063">
    <property type="entry name" value="7tmA_Octopamine_R"/>
    <property type="match status" value="1"/>
</dbReference>
<comment type="similarity">
    <text evidence="2 11">Belongs to the G-protein coupled receptor 1 family.</text>
</comment>
<keyword evidence="9" id="KW-0325">Glycoprotein</keyword>
<evidence type="ECO:0000256" key="10">
    <source>
        <dbReference type="ARBA" id="ARBA00023224"/>
    </source>
</evidence>
<feature type="compositionally biased region" description="Low complexity" evidence="12">
    <location>
        <begin position="390"/>
        <end position="406"/>
    </location>
</feature>
<feature type="transmembrane region" description="Helical" evidence="13">
    <location>
        <begin position="233"/>
        <end position="254"/>
    </location>
</feature>
<dbReference type="Gene3D" id="1.20.1070.10">
    <property type="entry name" value="Rhodopsin 7-helix transmembrane proteins"/>
    <property type="match status" value="2"/>
</dbReference>
<dbReference type="STRING" id="299467.A0A443SU69"/>
<evidence type="ECO:0000256" key="11">
    <source>
        <dbReference type="RuleBase" id="RU000688"/>
    </source>
</evidence>
<accession>A0A443SU69</accession>
<evidence type="ECO:0000256" key="3">
    <source>
        <dbReference type="ARBA" id="ARBA00022475"/>
    </source>
</evidence>
<dbReference type="Proteomes" id="UP000288716">
    <property type="component" value="Unassembled WGS sequence"/>
</dbReference>
<keyword evidence="5 13" id="KW-1133">Transmembrane helix</keyword>
<keyword evidence="6 11" id="KW-0297">G-protein coupled receptor</keyword>
<evidence type="ECO:0000256" key="1">
    <source>
        <dbReference type="ARBA" id="ARBA00004651"/>
    </source>
</evidence>
<evidence type="ECO:0000256" key="4">
    <source>
        <dbReference type="ARBA" id="ARBA00022692"/>
    </source>
</evidence>
<dbReference type="AlphaFoldDB" id="A0A443SU69"/>
<dbReference type="OrthoDB" id="6358729at2759"/>
<evidence type="ECO:0000256" key="5">
    <source>
        <dbReference type="ARBA" id="ARBA00022989"/>
    </source>
</evidence>
<feature type="transmembrane region" description="Helical" evidence="13">
    <location>
        <begin position="42"/>
        <end position="70"/>
    </location>
</feature>
<evidence type="ECO:0000313" key="16">
    <source>
        <dbReference type="Proteomes" id="UP000288716"/>
    </source>
</evidence>
<keyword evidence="4 11" id="KW-0812">Transmembrane</keyword>
<dbReference type="PANTHER" id="PTHR24248">
    <property type="entry name" value="ADRENERGIC RECEPTOR-RELATED G-PROTEIN COUPLED RECEPTOR"/>
    <property type="match status" value="1"/>
</dbReference>
<evidence type="ECO:0000256" key="12">
    <source>
        <dbReference type="SAM" id="MobiDB-lite"/>
    </source>
</evidence>
<feature type="compositionally biased region" description="Low complexity" evidence="12">
    <location>
        <begin position="314"/>
        <end position="327"/>
    </location>
</feature>
<protein>
    <submittedName>
        <fullName evidence="15">Putative G-protein coupled receptor No9-like protein</fullName>
    </submittedName>
</protein>
<evidence type="ECO:0000256" key="8">
    <source>
        <dbReference type="ARBA" id="ARBA00023170"/>
    </source>
</evidence>
<evidence type="ECO:0000259" key="14">
    <source>
        <dbReference type="PROSITE" id="PS50262"/>
    </source>
</evidence>
<keyword evidence="8 11" id="KW-0675">Receptor</keyword>
<dbReference type="PROSITE" id="PS00237">
    <property type="entry name" value="G_PROTEIN_RECEP_F1_1"/>
    <property type="match status" value="1"/>
</dbReference>
<keyword evidence="7 13" id="KW-0472">Membrane</keyword>
<proteinExistence type="inferred from homology"/>
<evidence type="ECO:0000256" key="6">
    <source>
        <dbReference type="ARBA" id="ARBA00023040"/>
    </source>
</evidence>
<feature type="transmembrane region" description="Helical" evidence="13">
    <location>
        <begin position="77"/>
        <end position="101"/>
    </location>
</feature>
<feature type="transmembrane region" description="Helical" evidence="13">
    <location>
        <begin position="478"/>
        <end position="497"/>
    </location>
</feature>
<dbReference type="InterPro" id="IPR000276">
    <property type="entry name" value="GPCR_Rhodpsn"/>
</dbReference>
<feature type="region of interest" description="Disordered" evidence="12">
    <location>
        <begin position="376"/>
        <end position="416"/>
    </location>
</feature>
<evidence type="ECO:0000256" key="13">
    <source>
        <dbReference type="SAM" id="Phobius"/>
    </source>
</evidence>
<evidence type="ECO:0000313" key="15">
    <source>
        <dbReference type="EMBL" id="RWS31057.1"/>
    </source>
</evidence>
<dbReference type="PROSITE" id="PS50262">
    <property type="entry name" value="G_PROTEIN_RECEP_F1_2"/>
    <property type="match status" value="1"/>
</dbReference>
<gene>
    <name evidence="15" type="ORF">B4U80_09877</name>
</gene>
<keyword evidence="3" id="KW-1003">Cell membrane</keyword>
<feature type="transmembrane region" description="Helical" evidence="13">
    <location>
        <begin position="121"/>
        <end position="154"/>
    </location>
</feature>